<dbReference type="EMBL" id="CP005290">
    <property type="protein sequence ID" value="AGK61968.1"/>
    <property type="molecule type" value="Genomic_DNA"/>
</dbReference>
<dbReference type="RefSeq" id="WP_015591564.1">
    <property type="nucleotide sequence ID" value="NC_021169.1"/>
</dbReference>
<evidence type="ECO:0000313" key="3">
    <source>
        <dbReference type="Proteomes" id="UP000013307"/>
    </source>
</evidence>
<dbReference type="CDD" id="cd21151">
    <property type="entry name" value="PUA_Nip7-like"/>
    <property type="match status" value="1"/>
</dbReference>
<dbReference type="AlphaFoldDB" id="N0BG32"/>
<dbReference type="GO" id="GO:0003723">
    <property type="term" value="F:RNA binding"/>
    <property type="evidence" value="ECO:0007669"/>
    <property type="project" value="InterPro"/>
</dbReference>
<dbReference type="Proteomes" id="UP000013307">
    <property type="component" value="Chromosome"/>
</dbReference>
<dbReference type="PROSITE" id="PS50890">
    <property type="entry name" value="PUA"/>
    <property type="match status" value="1"/>
</dbReference>
<dbReference type="NCBIfam" id="TIGR00451">
    <property type="entry name" value="unchar_dom_2"/>
    <property type="match status" value="1"/>
</dbReference>
<evidence type="ECO:0000259" key="1">
    <source>
        <dbReference type="SMART" id="SM00359"/>
    </source>
</evidence>
<dbReference type="InterPro" id="IPR036974">
    <property type="entry name" value="PUA_sf"/>
</dbReference>
<reference evidence="2 3" key="1">
    <citation type="journal article" date="2013" name="Genome Announc.">
        <title>Complete Genome Sequence of the Thermophilic and Facultatively Chemolithoautotrophic Sulfate Reducer Archaeoglobus sulfaticallidus Strain PM70-1T.</title>
        <authorList>
            <person name="Stokke R."/>
            <person name="Hocking W.P."/>
            <person name="Steinsbu B.O."/>
            <person name="Steen I.H."/>
        </authorList>
    </citation>
    <scope>NUCLEOTIDE SEQUENCE [LARGE SCALE GENOMIC DNA]</scope>
    <source>
        <strain evidence="2">PM70-1</strain>
    </source>
</reference>
<dbReference type="eggNOG" id="arCOG00993">
    <property type="taxonomic scope" value="Archaea"/>
</dbReference>
<accession>N0BG32</accession>
<dbReference type="InterPro" id="IPR004521">
    <property type="entry name" value="Uncharacterised_CHP00451"/>
</dbReference>
<dbReference type="SMART" id="SM00359">
    <property type="entry name" value="PUA"/>
    <property type="match status" value="1"/>
</dbReference>
<name>N0BG32_9EURY</name>
<dbReference type="OrthoDB" id="11794at2157"/>
<sequence length="184" mass="21348">MKPRIRDPNEKELKTIRKALGAFGKKDFLADKRILIAEYKNKKEVYFLSPELHDFLKEGLRNGNLKSIVCAGIKLGEVGKRFRLTLEGAYYLSSKKKRVYVNERGEMLFLYGRDIFSESVVKVSESIKENDIVFVCNKHGDVLGIGKSRYDGRIMRSVEKDRVVVENLVDRGEYLRKEKLYNAY</sequence>
<keyword evidence="3" id="KW-1185">Reference proteome</keyword>
<gene>
    <name evidence="2" type="ORF">Asulf_02003</name>
</gene>
<dbReference type="InterPro" id="IPR015947">
    <property type="entry name" value="PUA-like_sf"/>
</dbReference>
<dbReference type="KEGG" id="ast:Asulf_02003"/>
<dbReference type="InterPro" id="IPR005155">
    <property type="entry name" value="UPF0113_PUA"/>
</dbReference>
<dbReference type="Pfam" id="PF03657">
    <property type="entry name" value="UPF0113"/>
    <property type="match status" value="1"/>
</dbReference>
<dbReference type="HOGENOM" id="CLU_114385_0_0_2"/>
<protein>
    <submittedName>
        <fullName evidence="2">Protein involved in ribosomal biogenesis, contains PUA domain</fullName>
    </submittedName>
</protein>
<dbReference type="InterPro" id="IPR002478">
    <property type="entry name" value="PUA"/>
</dbReference>
<dbReference type="InterPro" id="IPR040598">
    <property type="entry name" value="NIP7_N"/>
</dbReference>
<proteinExistence type="predicted"/>
<evidence type="ECO:0000313" key="2">
    <source>
        <dbReference type="EMBL" id="AGK61968.1"/>
    </source>
</evidence>
<dbReference type="SUPFAM" id="SSF88697">
    <property type="entry name" value="PUA domain-like"/>
    <property type="match status" value="1"/>
</dbReference>
<dbReference type="STRING" id="387631.Asulf_02003"/>
<dbReference type="GeneID" id="15393637"/>
<organism evidence="2 3">
    <name type="scientific">Archaeoglobus sulfaticallidus PM70-1</name>
    <dbReference type="NCBI Taxonomy" id="387631"/>
    <lineage>
        <taxon>Archaea</taxon>
        <taxon>Methanobacteriati</taxon>
        <taxon>Methanobacteriota</taxon>
        <taxon>Archaeoglobi</taxon>
        <taxon>Archaeoglobales</taxon>
        <taxon>Archaeoglobaceae</taxon>
        <taxon>Archaeoglobus</taxon>
    </lineage>
</organism>
<feature type="domain" description="PUA" evidence="1">
    <location>
        <begin position="97"/>
        <end position="176"/>
    </location>
</feature>
<dbReference type="Gene3D" id="2.30.130.10">
    <property type="entry name" value="PUA domain"/>
    <property type="match status" value="1"/>
</dbReference>
<dbReference type="Pfam" id="PF17833">
    <property type="entry name" value="pre-PUA_NIP7"/>
    <property type="match status" value="1"/>
</dbReference>